<keyword evidence="3" id="KW-0233">DNA recombination</keyword>
<feature type="domain" description="HTH merR-type" evidence="5">
    <location>
        <begin position="2"/>
        <end position="51"/>
    </location>
</feature>
<dbReference type="Gene3D" id="1.10.1660.10">
    <property type="match status" value="1"/>
</dbReference>
<name>A0ABM7NJ18_9FIRM</name>
<dbReference type="InterPro" id="IPR041718">
    <property type="entry name" value="IS607_transposase-like"/>
</dbReference>
<dbReference type="Pfam" id="PF00376">
    <property type="entry name" value="MerR"/>
    <property type="match status" value="1"/>
</dbReference>
<gene>
    <name evidence="7" type="ORF">CaldiYA01_00410</name>
</gene>
<dbReference type="SMART" id="SM00857">
    <property type="entry name" value="Resolvase"/>
    <property type="match status" value="1"/>
</dbReference>
<evidence type="ECO:0000256" key="2">
    <source>
        <dbReference type="ARBA" id="ARBA00023125"/>
    </source>
</evidence>
<dbReference type="SUPFAM" id="SSF53041">
    <property type="entry name" value="Resolvase-like"/>
    <property type="match status" value="1"/>
</dbReference>
<dbReference type="PANTHER" id="PTHR36172:SF1">
    <property type="entry name" value="RESOLVASE-RELATED"/>
    <property type="match status" value="1"/>
</dbReference>
<sequence length="201" mass="23659">MLLSMQKVKEIYSISRRTLINWEKEGLITPVRTPKGRRRYKKEDIEKLLGMIEEKPKPTVVLYARVSTKKQEEYLKNQIRRLEEYANSQGWQYETISEIASGVNENRRGLLKLLNKIKRGEVEKVVVEYPDRLARFGFEYLKFFMESYGVELIVLNGQENEEDINKELAEDLIAIVTFFAARIYGRRGAKKHDNYTSETDI</sequence>
<evidence type="ECO:0000313" key="7">
    <source>
        <dbReference type="EMBL" id="BCS80081.1"/>
    </source>
</evidence>
<dbReference type="InterPro" id="IPR048046">
    <property type="entry name" value="Transpos_IS607"/>
</dbReference>
<organism evidence="7 8">
    <name type="scientific">Caldicellulosiruptor diazotrophicus</name>
    <dbReference type="NCBI Taxonomy" id="2806205"/>
    <lineage>
        <taxon>Bacteria</taxon>
        <taxon>Bacillati</taxon>
        <taxon>Bacillota</taxon>
        <taxon>Bacillota incertae sedis</taxon>
        <taxon>Caldicellulosiruptorales</taxon>
        <taxon>Caldicellulosiruptoraceae</taxon>
        <taxon>Caldicellulosiruptor</taxon>
    </lineage>
</organism>
<dbReference type="Gene3D" id="3.40.50.1390">
    <property type="entry name" value="Resolvase, N-terminal catalytic domain"/>
    <property type="match status" value="1"/>
</dbReference>
<feature type="domain" description="Resolvase/invertase-type recombinase catalytic" evidence="6">
    <location>
        <begin position="59"/>
        <end position="201"/>
    </location>
</feature>
<dbReference type="InterPro" id="IPR009061">
    <property type="entry name" value="DNA-bd_dom_put_sf"/>
</dbReference>
<dbReference type="SMART" id="SM00422">
    <property type="entry name" value="HTH_MERR"/>
    <property type="match status" value="1"/>
</dbReference>
<dbReference type="RefSeq" id="WP_207180172.1">
    <property type="nucleotide sequence ID" value="NZ_AP024480.1"/>
</dbReference>
<keyword evidence="8" id="KW-1185">Reference proteome</keyword>
<evidence type="ECO:0000256" key="1">
    <source>
        <dbReference type="ARBA" id="ARBA00022908"/>
    </source>
</evidence>
<evidence type="ECO:0000313" key="8">
    <source>
        <dbReference type="Proteomes" id="UP000663623"/>
    </source>
</evidence>
<dbReference type="Pfam" id="PF00239">
    <property type="entry name" value="Resolvase"/>
    <property type="match status" value="1"/>
</dbReference>
<evidence type="ECO:0000259" key="5">
    <source>
        <dbReference type="PROSITE" id="PS50937"/>
    </source>
</evidence>
<keyword evidence="2" id="KW-0238">DNA-binding</keyword>
<evidence type="ECO:0000259" key="6">
    <source>
        <dbReference type="PROSITE" id="PS51736"/>
    </source>
</evidence>
<dbReference type="InterPro" id="IPR036162">
    <property type="entry name" value="Resolvase-like_N_sf"/>
</dbReference>
<protein>
    <submittedName>
        <fullName evidence="7">IS607 family transposase ISSto13</fullName>
    </submittedName>
</protein>
<feature type="active site" description="O-(5'-phospho-DNA)-serine intermediate" evidence="4">
    <location>
        <position position="67"/>
    </location>
</feature>
<dbReference type="Gene3D" id="1.10.287.2170">
    <property type="match status" value="1"/>
</dbReference>
<reference evidence="7 8" key="1">
    <citation type="submission" date="2021-02" db="EMBL/GenBank/DDBJ databases">
        <title>Nitrogen-fixing ability and nitrogen fixation related genes of thermophilic fermentative bacteria in the genus Caldicellulosiruptor.</title>
        <authorList>
            <person name="Chen Y."/>
            <person name="Nishihara A."/>
            <person name="Haruta S."/>
        </authorList>
    </citation>
    <scope>NUCLEOTIDE SEQUENCE [LARGE SCALE GENOMIC DNA]</scope>
    <source>
        <strain evidence="7 8">YA01</strain>
    </source>
</reference>
<dbReference type="Proteomes" id="UP000663623">
    <property type="component" value="Chromosome"/>
</dbReference>
<keyword evidence="1" id="KW-0229">DNA integration</keyword>
<dbReference type="CDD" id="cd04762">
    <property type="entry name" value="HTH_MerR-trunc"/>
    <property type="match status" value="1"/>
</dbReference>
<dbReference type="CDD" id="cd03769">
    <property type="entry name" value="SR_IS607_transposase_like"/>
    <property type="match status" value="1"/>
</dbReference>
<evidence type="ECO:0000256" key="4">
    <source>
        <dbReference type="PROSITE-ProRule" id="PRU10137"/>
    </source>
</evidence>
<dbReference type="PROSITE" id="PS00397">
    <property type="entry name" value="RECOMBINASES_1"/>
    <property type="match status" value="1"/>
</dbReference>
<proteinExistence type="predicted"/>
<dbReference type="PROSITE" id="PS51736">
    <property type="entry name" value="RECOMBINASES_3"/>
    <property type="match status" value="1"/>
</dbReference>
<dbReference type="NCBIfam" id="NF033518">
    <property type="entry name" value="transpos_IS607"/>
    <property type="match status" value="1"/>
</dbReference>
<dbReference type="EMBL" id="AP024480">
    <property type="protein sequence ID" value="BCS80081.1"/>
    <property type="molecule type" value="Genomic_DNA"/>
</dbReference>
<dbReference type="InterPro" id="IPR006119">
    <property type="entry name" value="Resolv_N"/>
</dbReference>
<dbReference type="PROSITE" id="PS50937">
    <property type="entry name" value="HTH_MERR_2"/>
    <property type="match status" value="1"/>
</dbReference>
<dbReference type="PANTHER" id="PTHR36172">
    <property type="match status" value="1"/>
</dbReference>
<dbReference type="InterPro" id="IPR000551">
    <property type="entry name" value="MerR-type_HTH_dom"/>
</dbReference>
<dbReference type="SUPFAM" id="SSF46955">
    <property type="entry name" value="Putative DNA-binding domain"/>
    <property type="match status" value="1"/>
</dbReference>
<dbReference type="InterPro" id="IPR051491">
    <property type="entry name" value="Recombinase/Transposase-rel"/>
</dbReference>
<accession>A0ABM7NJ18</accession>
<evidence type="ECO:0000256" key="3">
    <source>
        <dbReference type="ARBA" id="ARBA00023172"/>
    </source>
</evidence>
<dbReference type="InterPro" id="IPR006118">
    <property type="entry name" value="Recombinase_CS"/>
</dbReference>